<name>A0A0A9F1I1_ARUDO</name>
<protein>
    <submittedName>
        <fullName evidence="1">Uncharacterized protein</fullName>
    </submittedName>
</protein>
<evidence type="ECO:0000313" key="1">
    <source>
        <dbReference type="EMBL" id="JAE02113.1"/>
    </source>
</evidence>
<organism evidence="1">
    <name type="scientific">Arundo donax</name>
    <name type="common">Giant reed</name>
    <name type="synonym">Donax arundinaceus</name>
    <dbReference type="NCBI Taxonomy" id="35708"/>
    <lineage>
        <taxon>Eukaryota</taxon>
        <taxon>Viridiplantae</taxon>
        <taxon>Streptophyta</taxon>
        <taxon>Embryophyta</taxon>
        <taxon>Tracheophyta</taxon>
        <taxon>Spermatophyta</taxon>
        <taxon>Magnoliopsida</taxon>
        <taxon>Liliopsida</taxon>
        <taxon>Poales</taxon>
        <taxon>Poaceae</taxon>
        <taxon>PACMAD clade</taxon>
        <taxon>Arundinoideae</taxon>
        <taxon>Arundineae</taxon>
        <taxon>Arundo</taxon>
    </lineage>
</organism>
<sequence>MRSFVSGIVNSVLLPNRSNFIRNLADPYAILFYVDVICLTF</sequence>
<reference evidence="1" key="1">
    <citation type="submission" date="2014-09" db="EMBL/GenBank/DDBJ databases">
        <authorList>
            <person name="Magalhaes I.L.F."/>
            <person name="Oliveira U."/>
            <person name="Santos F.R."/>
            <person name="Vidigal T.H.D.A."/>
            <person name="Brescovit A.D."/>
            <person name="Santos A.J."/>
        </authorList>
    </citation>
    <scope>NUCLEOTIDE SEQUENCE</scope>
    <source>
        <tissue evidence="1">Shoot tissue taken approximately 20 cm above the soil surface</tissue>
    </source>
</reference>
<dbReference type="EMBL" id="GBRH01195783">
    <property type="protein sequence ID" value="JAE02113.1"/>
    <property type="molecule type" value="Transcribed_RNA"/>
</dbReference>
<accession>A0A0A9F1I1</accession>
<proteinExistence type="predicted"/>
<reference evidence="1" key="2">
    <citation type="journal article" date="2015" name="Data Brief">
        <title>Shoot transcriptome of the giant reed, Arundo donax.</title>
        <authorList>
            <person name="Barrero R.A."/>
            <person name="Guerrero F.D."/>
            <person name="Moolhuijzen P."/>
            <person name="Goolsby J.A."/>
            <person name="Tidwell J."/>
            <person name="Bellgard S.E."/>
            <person name="Bellgard M.I."/>
        </authorList>
    </citation>
    <scope>NUCLEOTIDE SEQUENCE</scope>
    <source>
        <tissue evidence="1">Shoot tissue taken approximately 20 cm above the soil surface</tissue>
    </source>
</reference>
<dbReference type="AlphaFoldDB" id="A0A0A9F1I1"/>